<gene>
    <name evidence="2" type="ORF">SAMN02745176_03518</name>
</gene>
<sequence>MANWIIAASRDWLMPLVELMHKKLLQEKYIHADETTVQVMNEEGRKNTTDSYMWVYSTGQHCNYSIRIFEYQPGRSGKYPQEFLKGFNEYLHTDAYSGYNKIPGITRCLCWTHLRRNFVDALPKDVHSPEATIPSQGIAFCNKLFEIEKTLENLSMEQRKLEHLKQEKPV</sequence>
<proteinExistence type="predicted"/>
<dbReference type="Pfam" id="PF03050">
    <property type="entry name" value="DDE_Tnp_IS66"/>
    <property type="match status" value="1"/>
</dbReference>
<feature type="domain" description="Transposase IS66 central" evidence="1">
    <location>
        <begin position="1"/>
        <end position="170"/>
    </location>
</feature>
<dbReference type="PANTHER" id="PTHR33678">
    <property type="entry name" value="BLL1576 PROTEIN"/>
    <property type="match status" value="1"/>
</dbReference>
<dbReference type="AlphaFoldDB" id="A0A1M6J670"/>
<evidence type="ECO:0000259" key="1">
    <source>
        <dbReference type="Pfam" id="PF03050"/>
    </source>
</evidence>
<protein>
    <submittedName>
        <fullName evidence="2">Transposase IS66 family protein</fullName>
    </submittedName>
</protein>
<dbReference type="EMBL" id="FQZS01000051">
    <property type="protein sequence ID" value="SHJ42198.1"/>
    <property type="molecule type" value="Genomic_DNA"/>
</dbReference>
<keyword evidence="3" id="KW-1185">Reference proteome</keyword>
<dbReference type="STRING" id="1122184.SAMN02745176_03518"/>
<dbReference type="InterPro" id="IPR052344">
    <property type="entry name" value="Transposase-related"/>
</dbReference>
<dbReference type="InterPro" id="IPR004291">
    <property type="entry name" value="Transposase_IS66_central"/>
</dbReference>
<reference evidence="2 3" key="1">
    <citation type="submission" date="2016-11" db="EMBL/GenBank/DDBJ databases">
        <authorList>
            <person name="Jaros S."/>
            <person name="Januszkiewicz K."/>
            <person name="Wedrychowicz H."/>
        </authorList>
    </citation>
    <scope>NUCLEOTIDE SEQUENCE [LARGE SCALE GENOMIC DNA]</scope>
    <source>
        <strain evidence="2 3">DSM 19022</strain>
    </source>
</reference>
<evidence type="ECO:0000313" key="3">
    <source>
        <dbReference type="Proteomes" id="UP000184442"/>
    </source>
</evidence>
<name>A0A1M6J670_9FIRM</name>
<accession>A0A1M6J670</accession>
<organism evidence="2 3">
    <name type="scientific">Lutispora thermophila DSM 19022</name>
    <dbReference type="NCBI Taxonomy" id="1122184"/>
    <lineage>
        <taxon>Bacteria</taxon>
        <taxon>Bacillati</taxon>
        <taxon>Bacillota</taxon>
        <taxon>Clostridia</taxon>
        <taxon>Lutisporales</taxon>
        <taxon>Lutisporaceae</taxon>
        <taxon>Lutispora</taxon>
    </lineage>
</organism>
<dbReference type="Proteomes" id="UP000184442">
    <property type="component" value="Unassembled WGS sequence"/>
</dbReference>
<evidence type="ECO:0000313" key="2">
    <source>
        <dbReference type="EMBL" id="SHJ42198.1"/>
    </source>
</evidence>